<dbReference type="GO" id="GO:0006261">
    <property type="term" value="P:DNA-templated DNA replication"/>
    <property type="evidence" value="ECO:0007669"/>
    <property type="project" value="TreeGrafter"/>
</dbReference>
<dbReference type="Pfam" id="PF13177">
    <property type="entry name" value="DNA_pol3_delta2"/>
    <property type="match status" value="1"/>
</dbReference>
<keyword evidence="9 11" id="KW-0239">DNA-directed DNA polymerase</keyword>
<organism evidence="13 14">
    <name type="scientific">Mariniplasma anaerobium</name>
    <dbReference type="NCBI Taxonomy" id="2735436"/>
    <lineage>
        <taxon>Bacteria</taxon>
        <taxon>Bacillati</taxon>
        <taxon>Mycoplasmatota</taxon>
        <taxon>Mollicutes</taxon>
        <taxon>Acholeplasmatales</taxon>
        <taxon>Acholeplasmataceae</taxon>
        <taxon>Mariniplasma</taxon>
    </lineage>
</organism>
<dbReference type="CDD" id="cd18137">
    <property type="entry name" value="HLD_clamp_pol_III_gamma_tau"/>
    <property type="match status" value="1"/>
</dbReference>
<dbReference type="Pfam" id="PF12169">
    <property type="entry name" value="DNA_pol3_gamma3"/>
    <property type="match status" value="1"/>
</dbReference>
<keyword evidence="6 11" id="KW-0547">Nucleotide-binding</keyword>
<comment type="subunit">
    <text evidence="11">DNA polymerase III contains a core (composed of alpha, epsilon and theta chains) that associates with a tau subunit. This core dimerizes to form the POLIII' complex. PolIII' associates with the gamma complex (composed of gamma, delta, delta', psi and chi chains) and with the beta chain to form the complete DNA polymerase III complex.</text>
</comment>
<reference evidence="13" key="1">
    <citation type="submission" date="2021-01" db="EMBL/GenBank/DDBJ databases">
        <title>Draft genome sequence of Acholeplasmataceae bacterium strain Mahy22.</title>
        <authorList>
            <person name="Watanabe M."/>
            <person name="Kojima H."/>
            <person name="Fukui M."/>
        </authorList>
    </citation>
    <scope>NUCLEOTIDE SEQUENCE</scope>
    <source>
        <strain evidence="13">Mahy22</strain>
    </source>
</reference>
<dbReference type="InterPro" id="IPR012763">
    <property type="entry name" value="DNA_pol_III_sug/sutau_N"/>
</dbReference>
<dbReference type="InterPro" id="IPR045085">
    <property type="entry name" value="HLD_clamp_pol_III_gamma_tau"/>
</dbReference>
<dbReference type="InterPro" id="IPR001270">
    <property type="entry name" value="ClpA/B"/>
</dbReference>
<evidence type="ECO:0000256" key="10">
    <source>
        <dbReference type="ARBA" id="ARBA00049244"/>
    </source>
</evidence>
<dbReference type="InterPro" id="IPR022754">
    <property type="entry name" value="DNA_pol_III_gamma-3"/>
</dbReference>
<evidence type="ECO:0000256" key="11">
    <source>
        <dbReference type="RuleBase" id="RU364063"/>
    </source>
</evidence>
<dbReference type="InterPro" id="IPR003593">
    <property type="entry name" value="AAA+_ATPase"/>
</dbReference>
<dbReference type="RefSeq" id="WP_176239497.1">
    <property type="nucleotide sequence ID" value="NZ_AP024412.1"/>
</dbReference>
<comment type="catalytic activity">
    <reaction evidence="10 11">
        <text>DNA(n) + a 2'-deoxyribonucleoside 5'-triphosphate = DNA(n+1) + diphosphate</text>
        <dbReference type="Rhea" id="RHEA:22508"/>
        <dbReference type="Rhea" id="RHEA-COMP:17339"/>
        <dbReference type="Rhea" id="RHEA-COMP:17340"/>
        <dbReference type="ChEBI" id="CHEBI:33019"/>
        <dbReference type="ChEBI" id="CHEBI:61560"/>
        <dbReference type="ChEBI" id="CHEBI:173112"/>
        <dbReference type="EC" id="2.7.7.7"/>
    </reaction>
</comment>
<dbReference type="InterPro" id="IPR008921">
    <property type="entry name" value="DNA_pol3_clamp-load_cplx_C"/>
</dbReference>
<dbReference type="EC" id="2.7.7.7" evidence="11"/>
<accession>A0A7U9TIC5</accession>
<dbReference type="PRINTS" id="PR00300">
    <property type="entry name" value="CLPPROTEASEA"/>
</dbReference>
<dbReference type="GO" id="GO:0003677">
    <property type="term" value="F:DNA binding"/>
    <property type="evidence" value="ECO:0007669"/>
    <property type="project" value="InterPro"/>
</dbReference>
<evidence type="ECO:0000256" key="6">
    <source>
        <dbReference type="ARBA" id="ARBA00022741"/>
    </source>
</evidence>
<keyword evidence="5" id="KW-0479">Metal-binding</keyword>
<dbReference type="FunFam" id="1.10.8.60:FF:000013">
    <property type="entry name" value="DNA polymerase III subunit gamma/tau"/>
    <property type="match status" value="1"/>
</dbReference>
<dbReference type="KEGG" id="manr:MPAN_017480"/>
<evidence type="ECO:0000256" key="3">
    <source>
        <dbReference type="ARBA" id="ARBA00022695"/>
    </source>
</evidence>
<dbReference type="AlphaFoldDB" id="A0A7U9TIC5"/>
<evidence type="ECO:0000256" key="7">
    <source>
        <dbReference type="ARBA" id="ARBA00022833"/>
    </source>
</evidence>
<dbReference type="Gene3D" id="1.20.272.10">
    <property type="match status" value="1"/>
</dbReference>
<evidence type="ECO:0000313" key="14">
    <source>
        <dbReference type="Proteomes" id="UP000620133"/>
    </source>
</evidence>
<evidence type="ECO:0000256" key="2">
    <source>
        <dbReference type="ARBA" id="ARBA00022679"/>
    </source>
</evidence>
<evidence type="ECO:0000256" key="1">
    <source>
        <dbReference type="ARBA" id="ARBA00006360"/>
    </source>
</evidence>
<dbReference type="Gene3D" id="3.40.50.300">
    <property type="entry name" value="P-loop containing nucleotide triphosphate hydrolases"/>
    <property type="match status" value="1"/>
</dbReference>
<dbReference type="GO" id="GO:0009360">
    <property type="term" value="C:DNA polymerase III complex"/>
    <property type="evidence" value="ECO:0007669"/>
    <property type="project" value="InterPro"/>
</dbReference>
<keyword evidence="2 11" id="KW-0808">Transferase</keyword>
<dbReference type="PANTHER" id="PTHR11669:SF0">
    <property type="entry name" value="PROTEIN STICHEL-LIKE 2"/>
    <property type="match status" value="1"/>
</dbReference>
<evidence type="ECO:0000256" key="5">
    <source>
        <dbReference type="ARBA" id="ARBA00022723"/>
    </source>
</evidence>
<sequence length="548" mass="62583">MAYVALYRAYRPKAFDEVAGQKVIIRTLQNALMHDKIQHAYLFSGPRGTGKTSIAKIFAKAVNCLSPVHGSPCNSCDVCKGIDRGDIPDVIEIDAASNNGVDEIRELRDKVKYMPSVGKFKVYIIDEVHMLTPGAFNALLKTLEEPPKHVIFILATTEVHKIPPTILSRCQRFDFKNIEIRDMVEKLDEIVKKEQISITKDAIIAIAENAEGGLRDAISLLDQAISYAEEEITEEDVHQVSGSVSKKALTDILLAIIHKEISKAIVILKDLLADGKEISRIVTDLILALRDILLEKTIEVDIPKYKDIVNIFPIEKVYFYLDVLNKCQQDMKWTHQKRAYVELALIKMMEHQNLKQIDFEATILDLKQSIQELKEVNKNQPVVAQQTTLEPLVTVKDVQKILNNGDKDKKQTLISGWSYLKNYPKDHLKMAAYLLYQGELEAVSDYMLVVYDDINICKQMYDPEVVEQVLEIINNKNKLIKGYYAILKSDWLVIKEIYSDLYIKKGQKKPKLPPHDFKLYKDLIKEEKESETISLAKDYFGDKVKIKE</sequence>
<dbReference type="FunFam" id="3.40.50.300:FF:000014">
    <property type="entry name" value="DNA polymerase III subunit gamma/tau"/>
    <property type="match status" value="1"/>
</dbReference>
<gene>
    <name evidence="11" type="primary">dnaX</name>
    <name evidence="13" type="ORF">MPAN_017480</name>
</gene>
<dbReference type="InterPro" id="IPR050238">
    <property type="entry name" value="DNA_Rep/Repair_Clamp_Loader"/>
</dbReference>
<keyword evidence="3 11" id="KW-0548">Nucleotidyltransferase</keyword>
<keyword evidence="7" id="KW-0862">Zinc</keyword>
<dbReference type="GO" id="GO:0046872">
    <property type="term" value="F:metal ion binding"/>
    <property type="evidence" value="ECO:0007669"/>
    <property type="project" value="UniProtKB-KW"/>
</dbReference>
<dbReference type="InterPro" id="IPR027417">
    <property type="entry name" value="P-loop_NTPase"/>
</dbReference>
<name>A0A7U9TIC5_9MOLU</name>
<feature type="domain" description="AAA+ ATPase" evidence="12">
    <location>
        <begin position="37"/>
        <end position="179"/>
    </location>
</feature>
<dbReference type="NCBIfam" id="TIGR02397">
    <property type="entry name" value="dnaX_nterm"/>
    <property type="match status" value="1"/>
</dbReference>
<dbReference type="Gene3D" id="1.10.8.60">
    <property type="match status" value="1"/>
</dbReference>
<evidence type="ECO:0000313" key="13">
    <source>
        <dbReference type="EMBL" id="BCR36855.1"/>
    </source>
</evidence>
<keyword evidence="14" id="KW-1185">Reference proteome</keyword>
<protein>
    <recommendedName>
        <fullName evidence="11">DNA polymerase III subunit gamma/tau</fullName>
        <ecNumber evidence="11">2.7.7.7</ecNumber>
    </recommendedName>
</protein>
<comment type="function">
    <text evidence="11">DNA polymerase III is a complex, multichain enzyme responsible for most of the replicative synthesis in bacteria. This DNA polymerase also exhibits 3' to 5' exonuclease activity.</text>
</comment>
<evidence type="ECO:0000256" key="9">
    <source>
        <dbReference type="ARBA" id="ARBA00022932"/>
    </source>
</evidence>
<evidence type="ECO:0000256" key="8">
    <source>
        <dbReference type="ARBA" id="ARBA00022840"/>
    </source>
</evidence>
<comment type="similarity">
    <text evidence="1 11">Belongs to the DnaX/STICHEL family.</text>
</comment>
<keyword evidence="8 11" id="KW-0067">ATP-binding</keyword>
<dbReference type="SUPFAM" id="SSF48019">
    <property type="entry name" value="post-AAA+ oligomerization domain-like"/>
    <property type="match status" value="1"/>
</dbReference>
<dbReference type="Proteomes" id="UP000620133">
    <property type="component" value="Chromosome"/>
</dbReference>
<evidence type="ECO:0000256" key="4">
    <source>
        <dbReference type="ARBA" id="ARBA00022705"/>
    </source>
</evidence>
<dbReference type="GO" id="GO:0005524">
    <property type="term" value="F:ATP binding"/>
    <property type="evidence" value="ECO:0007669"/>
    <property type="project" value="UniProtKB-KW"/>
</dbReference>
<dbReference type="CDD" id="cd00009">
    <property type="entry name" value="AAA"/>
    <property type="match status" value="1"/>
</dbReference>
<dbReference type="GO" id="GO:0003887">
    <property type="term" value="F:DNA-directed DNA polymerase activity"/>
    <property type="evidence" value="ECO:0007669"/>
    <property type="project" value="UniProtKB-KW"/>
</dbReference>
<keyword evidence="4 11" id="KW-0235">DNA replication</keyword>
<dbReference type="SUPFAM" id="SSF52540">
    <property type="entry name" value="P-loop containing nucleoside triphosphate hydrolases"/>
    <property type="match status" value="1"/>
</dbReference>
<dbReference type="NCBIfam" id="NF004046">
    <property type="entry name" value="PRK05563.1"/>
    <property type="match status" value="1"/>
</dbReference>
<proteinExistence type="inferred from homology"/>
<dbReference type="PANTHER" id="PTHR11669">
    <property type="entry name" value="REPLICATION FACTOR C / DNA POLYMERASE III GAMMA-TAU SUBUNIT"/>
    <property type="match status" value="1"/>
</dbReference>
<evidence type="ECO:0000259" key="12">
    <source>
        <dbReference type="SMART" id="SM00382"/>
    </source>
</evidence>
<dbReference type="Pfam" id="PF22608">
    <property type="entry name" value="DNAX_ATPase_lid"/>
    <property type="match status" value="1"/>
</dbReference>
<dbReference type="EMBL" id="AP024412">
    <property type="protein sequence ID" value="BCR36855.1"/>
    <property type="molecule type" value="Genomic_DNA"/>
</dbReference>
<dbReference type="SMART" id="SM00382">
    <property type="entry name" value="AAA"/>
    <property type="match status" value="1"/>
</dbReference>